<evidence type="ECO:0000313" key="3">
    <source>
        <dbReference type="Proteomes" id="UP000292347"/>
    </source>
</evidence>
<dbReference type="InterPro" id="IPR006045">
    <property type="entry name" value="Cupin_1"/>
</dbReference>
<dbReference type="SUPFAM" id="SSF51182">
    <property type="entry name" value="RmlC-like cupins"/>
    <property type="match status" value="1"/>
</dbReference>
<name>A0A4Q2IPG3_9SPHN</name>
<gene>
    <name evidence="2" type="ORF">EO081_16485</name>
</gene>
<dbReference type="Proteomes" id="UP000292347">
    <property type="component" value="Unassembled WGS sequence"/>
</dbReference>
<accession>A0A4Q2IPG3</accession>
<dbReference type="Pfam" id="PF00190">
    <property type="entry name" value="Cupin_1"/>
    <property type="match status" value="1"/>
</dbReference>
<sequence>MQLFKTSSSQARHSSVRSLLRRSACAALLLITATPAAAQSGDPTSFASAADVAAQVEEMGRAMKPGQGFSSRPLVRDDKTIAALEYWKAPGRPAVHPEEAEYALVVAGAGTMISGGTLEEAKVTRPGLTEGSRITGGTTRKLVPGDVILIPAGVPHWFGITGDRLVLLGTKLPRPQAR</sequence>
<protein>
    <submittedName>
        <fullName evidence="2">Cupin domain-containing protein</fullName>
    </submittedName>
</protein>
<dbReference type="AlphaFoldDB" id="A0A4Q2IPG3"/>
<feature type="domain" description="Cupin type-1" evidence="1">
    <location>
        <begin position="93"/>
        <end position="160"/>
    </location>
</feature>
<dbReference type="EMBL" id="SDPT01000004">
    <property type="protein sequence ID" value="RXZ29936.1"/>
    <property type="molecule type" value="Genomic_DNA"/>
</dbReference>
<keyword evidence="3" id="KW-1185">Reference proteome</keyword>
<proteinExistence type="predicted"/>
<evidence type="ECO:0000259" key="1">
    <source>
        <dbReference type="Pfam" id="PF00190"/>
    </source>
</evidence>
<dbReference type="CDD" id="cd02208">
    <property type="entry name" value="cupin_RmlC-like"/>
    <property type="match status" value="1"/>
</dbReference>
<organism evidence="2 3">
    <name type="scientific">Sphingomonas desiccabilis</name>
    <dbReference type="NCBI Taxonomy" id="429134"/>
    <lineage>
        <taxon>Bacteria</taxon>
        <taxon>Pseudomonadati</taxon>
        <taxon>Pseudomonadota</taxon>
        <taxon>Alphaproteobacteria</taxon>
        <taxon>Sphingomonadales</taxon>
        <taxon>Sphingomonadaceae</taxon>
        <taxon>Sphingomonas</taxon>
    </lineage>
</organism>
<dbReference type="RefSeq" id="WP_129343524.1">
    <property type="nucleotide sequence ID" value="NZ_JACIDD010000004.1"/>
</dbReference>
<reference evidence="2 3" key="1">
    <citation type="submission" date="2019-01" db="EMBL/GenBank/DDBJ databases">
        <title>Sphingomonas mucosissima sp. nov. and Sphingomonas desiccabilis sp. nov., from biological soil crusts in the Colorado Plateau, USA.</title>
        <authorList>
            <person name="Zhu D."/>
        </authorList>
    </citation>
    <scope>NUCLEOTIDE SEQUENCE [LARGE SCALE GENOMIC DNA]</scope>
    <source>
        <strain evidence="2 3">CP1D</strain>
    </source>
</reference>
<comment type="caution">
    <text evidence="2">The sequence shown here is derived from an EMBL/GenBank/DDBJ whole genome shotgun (WGS) entry which is preliminary data.</text>
</comment>
<dbReference type="InterPro" id="IPR014710">
    <property type="entry name" value="RmlC-like_jellyroll"/>
</dbReference>
<evidence type="ECO:0000313" key="2">
    <source>
        <dbReference type="EMBL" id="RXZ29936.1"/>
    </source>
</evidence>
<dbReference type="OrthoDB" id="8218752at2"/>
<dbReference type="Gene3D" id="2.60.120.10">
    <property type="entry name" value="Jelly Rolls"/>
    <property type="match status" value="1"/>
</dbReference>
<dbReference type="InterPro" id="IPR011051">
    <property type="entry name" value="RmlC_Cupin_sf"/>
</dbReference>